<dbReference type="OrthoDB" id="9799073at2"/>
<dbReference type="EMBL" id="AGEI01000011">
    <property type="protein sequence ID" value="EHR35676.1"/>
    <property type="molecule type" value="Genomic_DNA"/>
</dbReference>
<evidence type="ECO:0000256" key="9">
    <source>
        <dbReference type="HAMAP-Rule" id="MF_00422"/>
    </source>
</evidence>
<dbReference type="InterPro" id="IPR001901">
    <property type="entry name" value="Translocase_SecE/Sec61-g"/>
</dbReference>
<evidence type="ECO:0000256" key="4">
    <source>
        <dbReference type="ARBA" id="ARBA00022692"/>
    </source>
</evidence>
<dbReference type="Gene3D" id="1.20.5.1030">
    <property type="entry name" value="Preprotein translocase secy subunit"/>
    <property type="match status" value="1"/>
</dbReference>
<comment type="subunit">
    <text evidence="9">Component of the Sec protein translocase complex. Heterotrimer consisting of SecY, SecE and SecG subunits. The heterotrimers can form oligomers, although 1 heterotrimer is thought to be able to translocate proteins. Interacts with the ribosome. Interacts with SecDF, and other proteins may be involved. Interacts with SecA.</text>
</comment>
<keyword evidence="6 9" id="KW-1133">Transmembrane helix</keyword>
<evidence type="ECO:0000256" key="6">
    <source>
        <dbReference type="ARBA" id="ARBA00022989"/>
    </source>
</evidence>
<dbReference type="STRING" id="883114.HMPREF9709_00367"/>
<dbReference type="GO" id="GO:0043952">
    <property type="term" value="P:protein transport by the Sec complex"/>
    <property type="evidence" value="ECO:0007669"/>
    <property type="project" value="UniProtKB-UniRule"/>
</dbReference>
<comment type="similarity">
    <text evidence="9">Belongs to the SecE/SEC61-gamma family.</text>
</comment>
<evidence type="ECO:0000256" key="3">
    <source>
        <dbReference type="ARBA" id="ARBA00022475"/>
    </source>
</evidence>
<keyword evidence="8 9" id="KW-0472">Membrane</keyword>
<accession>H3NM06</accession>
<gene>
    <name evidence="9" type="primary">secE</name>
    <name evidence="10" type="ORF">HMPREF9709_00367</name>
</gene>
<name>H3NM06_9FIRM</name>
<proteinExistence type="inferred from homology"/>
<comment type="function">
    <text evidence="9">Essential subunit of the Sec protein translocation channel SecYEG. Clamps together the 2 halves of SecY. May contact the channel plug during translocation.</text>
</comment>
<reference evidence="10 11" key="1">
    <citation type="submission" date="2012-01" db="EMBL/GenBank/DDBJ databases">
        <title>The Genome Sequence of Helcococcus kunzii ATCC 51366.</title>
        <authorList>
            <consortium name="The Broad Institute Genome Sequencing Platform"/>
            <person name="Earl A."/>
            <person name="Ward D."/>
            <person name="Feldgarden M."/>
            <person name="Gevers D."/>
            <person name="Huys G."/>
            <person name="Young S.K."/>
            <person name="Zeng Q."/>
            <person name="Gargeya S."/>
            <person name="Fitzgerald M."/>
            <person name="Haas B."/>
            <person name="Abouelleil A."/>
            <person name="Alvarado L."/>
            <person name="Arachchi H.M."/>
            <person name="Berlin A."/>
            <person name="Chapman S.B."/>
            <person name="Gearin G."/>
            <person name="Goldberg J."/>
            <person name="Griggs A."/>
            <person name="Gujja S."/>
            <person name="Hansen M."/>
            <person name="Heiman D."/>
            <person name="Howarth C."/>
            <person name="Larimer J."/>
            <person name="Lui A."/>
            <person name="MacDonald P.J.P."/>
            <person name="McCowen C."/>
            <person name="Montmayeur A."/>
            <person name="Murphy C."/>
            <person name="Neiman D."/>
            <person name="Pearson M."/>
            <person name="Priest M."/>
            <person name="Roberts A."/>
            <person name="Saif S."/>
            <person name="Shea T."/>
            <person name="Sisk P."/>
            <person name="Stolte C."/>
            <person name="Sykes S."/>
            <person name="Wortman J."/>
            <person name="Nusbaum C."/>
            <person name="Birren B."/>
        </authorList>
    </citation>
    <scope>NUCLEOTIDE SEQUENCE [LARGE SCALE GENOMIC DNA]</scope>
    <source>
        <strain evidence="10 11">ATCC 51366</strain>
    </source>
</reference>
<dbReference type="NCBIfam" id="TIGR00964">
    <property type="entry name" value="secE_bact"/>
    <property type="match status" value="1"/>
</dbReference>
<evidence type="ECO:0000313" key="10">
    <source>
        <dbReference type="EMBL" id="EHR35676.1"/>
    </source>
</evidence>
<evidence type="ECO:0000256" key="7">
    <source>
        <dbReference type="ARBA" id="ARBA00023010"/>
    </source>
</evidence>
<dbReference type="RefSeq" id="WP_005397394.1">
    <property type="nucleotide sequence ID" value="NZ_JH601088.1"/>
</dbReference>
<comment type="caution">
    <text evidence="10">The sequence shown here is derived from an EMBL/GenBank/DDBJ whole genome shotgun (WGS) entry which is preliminary data.</text>
</comment>
<protein>
    <recommendedName>
        <fullName evidence="9">Protein translocase subunit SecE</fullName>
    </recommendedName>
</protein>
<keyword evidence="7 9" id="KW-0811">Translocation</keyword>
<dbReference type="HAMAP" id="MF_00422">
    <property type="entry name" value="SecE"/>
    <property type="match status" value="1"/>
</dbReference>
<keyword evidence="11" id="KW-1185">Reference proteome</keyword>
<dbReference type="GO" id="GO:0009306">
    <property type="term" value="P:protein secretion"/>
    <property type="evidence" value="ECO:0007669"/>
    <property type="project" value="UniProtKB-UniRule"/>
</dbReference>
<dbReference type="GO" id="GO:0006605">
    <property type="term" value="P:protein targeting"/>
    <property type="evidence" value="ECO:0007669"/>
    <property type="project" value="UniProtKB-UniRule"/>
</dbReference>
<dbReference type="PANTHER" id="PTHR33910:SF1">
    <property type="entry name" value="PROTEIN TRANSLOCASE SUBUNIT SECE"/>
    <property type="match status" value="1"/>
</dbReference>
<evidence type="ECO:0000256" key="1">
    <source>
        <dbReference type="ARBA" id="ARBA00004370"/>
    </source>
</evidence>
<dbReference type="eggNOG" id="COG0690">
    <property type="taxonomic scope" value="Bacteria"/>
</dbReference>
<dbReference type="Proteomes" id="UP000004191">
    <property type="component" value="Unassembled WGS sequence"/>
</dbReference>
<sequence>MSAEKNKSGFLKGIRTEFSKITWPKAKEIMNSTLVVLVSIAVFSVVIKLLDTLYGFLLSFTV</sequence>
<dbReference type="GeneID" id="96998377"/>
<comment type="subcellular location">
    <subcellularLocation>
        <location evidence="9">Cell membrane</location>
        <topology evidence="9">Single-pass membrane protein</topology>
    </subcellularLocation>
    <subcellularLocation>
        <location evidence="1">Membrane</location>
    </subcellularLocation>
</comment>
<organism evidence="10 11">
    <name type="scientific">Helcococcus kunzii ATCC 51366</name>
    <dbReference type="NCBI Taxonomy" id="883114"/>
    <lineage>
        <taxon>Bacteria</taxon>
        <taxon>Bacillati</taxon>
        <taxon>Bacillota</taxon>
        <taxon>Tissierellia</taxon>
        <taxon>Tissierellales</taxon>
        <taxon>Peptoniphilaceae</taxon>
        <taxon>Helcococcus</taxon>
    </lineage>
</organism>
<keyword evidence="2 9" id="KW-0813">Transport</keyword>
<evidence type="ECO:0000256" key="5">
    <source>
        <dbReference type="ARBA" id="ARBA00022927"/>
    </source>
</evidence>
<dbReference type="AlphaFoldDB" id="H3NM06"/>
<dbReference type="PROSITE" id="PS01067">
    <property type="entry name" value="SECE_SEC61G"/>
    <property type="match status" value="1"/>
</dbReference>
<evidence type="ECO:0000313" key="11">
    <source>
        <dbReference type="Proteomes" id="UP000004191"/>
    </source>
</evidence>
<keyword evidence="5 9" id="KW-0653">Protein transport</keyword>
<keyword evidence="4 9" id="KW-0812">Transmembrane</keyword>
<dbReference type="HOGENOM" id="CLU_113663_5_2_9"/>
<keyword evidence="3 9" id="KW-1003">Cell membrane</keyword>
<dbReference type="Pfam" id="PF00584">
    <property type="entry name" value="SecE"/>
    <property type="match status" value="1"/>
</dbReference>
<dbReference type="GO" id="GO:0008320">
    <property type="term" value="F:protein transmembrane transporter activity"/>
    <property type="evidence" value="ECO:0007669"/>
    <property type="project" value="UniProtKB-UniRule"/>
</dbReference>
<dbReference type="InterPro" id="IPR038379">
    <property type="entry name" value="SecE_sf"/>
</dbReference>
<dbReference type="GO" id="GO:0005886">
    <property type="term" value="C:plasma membrane"/>
    <property type="evidence" value="ECO:0007669"/>
    <property type="project" value="UniProtKB-SubCell"/>
</dbReference>
<dbReference type="GO" id="GO:0065002">
    <property type="term" value="P:intracellular protein transmembrane transport"/>
    <property type="evidence" value="ECO:0007669"/>
    <property type="project" value="UniProtKB-UniRule"/>
</dbReference>
<evidence type="ECO:0000256" key="8">
    <source>
        <dbReference type="ARBA" id="ARBA00023136"/>
    </source>
</evidence>
<evidence type="ECO:0000256" key="2">
    <source>
        <dbReference type="ARBA" id="ARBA00022448"/>
    </source>
</evidence>
<feature type="transmembrane region" description="Helical" evidence="9">
    <location>
        <begin position="34"/>
        <end position="57"/>
    </location>
</feature>
<dbReference type="PANTHER" id="PTHR33910">
    <property type="entry name" value="PROTEIN TRANSLOCASE SUBUNIT SECE"/>
    <property type="match status" value="1"/>
</dbReference>
<dbReference type="InterPro" id="IPR005807">
    <property type="entry name" value="SecE_bac"/>
</dbReference>